<evidence type="ECO:0000313" key="2">
    <source>
        <dbReference type="EMBL" id="QCF41960.1"/>
    </source>
</evidence>
<protein>
    <submittedName>
        <fullName evidence="2">Odorant binding protein</fullName>
    </submittedName>
</protein>
<dbReference type="Gene3D" id="1.10.238.20">
    <property type="entry name" value="Pheromone/general odorant binding protein domain"/>
    <property type="match status" value="1"/>
</dbReference>
<dbReference type="CDD" id="cd23992">
    <property type="entry name" value="PBP_GOBP"/>
    <property type="match status" value="1"/>
</dbReference>
<dbReference type="SMART" id="SM00708">
    <property type="entry name" value="PhBP"/>
    <property type="match status" value="1"/>
</dbReference>
<evidence type="ECO:0000256" key="1">
    <source>
        <dbReference type="SAM" id="SignalP"/>
    </source>
</evidence>
<gene>
    <name evidence="2" type="primary">OBP45</name>
</gene>
<dbReference type="SUPFAM" id="SSF47565">
    <property type="entry name" value="Insect pheromone/odorant-binding proteins"/>
    <property type="match status" value="1"/>
</dbReference>
<keyword evidence="1" id="KW-0732">Signal</keyword>
<reference evidence="2" key="1">
    <citation type="submission" date="2018-09" db="EMBL/GenBank/DDBJ databases">
        <authorList>
            <person name="Song Y.Q."/>
        </authorList>
    </citation>
    <scope>NUCLEOTIDE SEQUENCE</scope>
    <source>
        <tissue evidence="2">Antenna or genitals</tissue>
    </source>
</reference>
<name>A0A4D6Q5X1_ATHDI</name>
<feature type="chain" id="PRO_5020038090" evidence="1">
    <location>
        <begin position="22"/>
        <end position="150"/>
    </location>
</feature>
<dbReference type="AlphaFoldDB" id="A0A4D6Q5X1"/>
<sequence>MSDFTSLVLCVVVVNLSIVYADDTSGANREDVQTILRECSIEYGVSEQSMNQAAISQDVTTVDSCFWACALKKTGFLTDKGEYDMKTGMMYVKQVVPSETAYKNLEDIAKLCEIVKGKPVNDGEAGCEKGAQVVDCFLKQMATQRKMAGH</sequence>
<dbReference type="EMBL" id="MH900329">
    <property type="protein sequence ID" value="QCF41960.1"/>
    <property type="molecule type" value="mRNA"/>
</dbReference>
<organism evidence="2">
    <name type="scientific">Athetis dissimilis</name>
    <name type="common">Moth</name>
    <name type="synonym">Proxenus dissimilis</name>
    <dbReference type="NCBI Taxonomy" id="1737331"/>
    <lineage>
        <taxon>Eukaryota</taxon>
        <taxon>Metazoa</taxon>
        <taxon>Ecdysozoa</taxon>
        <taxon>Arthropoda</taxon>
        <taxon>Hexapoda</taxon>
        <taxon>Insecta</taxon>
        <taxon>Pterygota</taxon>
        <taxon>Neoptera</taxon>
        <taxon>Endopterygota</taxon>
        <taxon>Lepidoptera</taxon>
        <taxon>Glossata</taxon>
        <taxon>Ditrysia</taxon>
        <taxon>Noctuoidea</taxon>
        <taxon>Noctuidae</taxon>
        <taxon>Noctuinae</taxon>
        <taxon>Athetis</taxon>
    </lineage>
</organism>
<dbReference type="InterPro" id="IPR006170">
    <property type="entry name" value="PBP/GOBP"/>
</dbReference>
<proteinExistence type="evidence at transcript level"/>
<dbReference type="GO" id="GO:0005549">
    <property type="term" value="F:odorant binding"/>
    <property type="evidence" value="ECO:0007669"/>
    <property type="project" value="InterPro"/>
</dbReference>
<dbReference type="Pfam" id="PF01395">
    <property type="entry name" value="PBP_GOBP"/>
    <property type="match status" value="1"/>
</dbReference>
<accession>A0A4D6Q5X1</accession>
<feature type="signal peptide" evidence="1">
    <location>
        <begin position="1"/>
        <end position="21"/>
    </location>
</feature>
<dbReference type="InterPro" id="IPR036728">
    <property type="entry name" value="PBP_GOBP_sf"/>
</dbReference>